<sequence>MDKTEPGAVDVLNGFRGVVTTVSPDGERIQWRRNGDDGRPQVFSAELSAARIAAAPSPTATP</sequence>
<keyword evidence="2" id="KW-1185">Reference proteome</keyword>
<evidence type="ECO:0000313" key="1">
    <source>
        <dbReference type="EMBL" id="MDT0377558.1"/>
    </source>
</evidence>
<proteinExistence type="predicted"/>
<accession>A0ABU2NMW4</accession>
<evidence type="ECO:0000313" key="2">
    <source>
        <dbReference type="Proteomes" id="UP001183414"/>
    </source>
</evidence>
<dbReference type="RefSeq" id="WP_311671517.1">
    <property type="nucleotide sequence ID" value="NZ_JAVREQ010000001.1"/>
</dbReference>
<name>A0ABU2NMW4_9ACTN</name>
<protein>
    <submittedName>
        <fullName evidence="1">Uncharacterized protein</fullName>
    </submittedName>
</protein>
<comment type="caution">
    <text evidence="1">The sequence shown here is derived from an EMBL/GenBank/DDBJ whole genome shotgun (WGS) entry which is preliminary data.</text>
</comment>
<dbReference type="Proteomes" id="UP001183414">
    <property type="component" value="Unassembled WGS sequence"/>
</dbReference>
<gene>
    <name evidence="1" type="ORF">RM572_02055</name>
</gene>
<reference evidence="2" key="1">
    <citation type="submission" date="2023-07" db="EMBL/GenBank/DDBJ databases">
        <title>30 novel species of actinomycetes from the DSMZ collection.</title>
        <authorList>
            <person name="Nouioui I."/>
        </authorList>
    </citation>
    <scope>NUCLEOTIDE SEQUENCE [LARGE SCALE GENOMIC DNA]</scope>
    <source>
        <strain evidence="2">DSM 42041</strain>
    </source>
</reference>
<organism evidence="1 2">
    <name type="scientific">Streptomyces hazeniae</name>
    <dbReference type="NCBI Taxonomy" id="3075538"/>
    <lineage>
        <taxon>Bacteria</taxon>
        <taxon>Bacillati</taxon>
        <taxon>Actinomycetota</taxon>
        <taxon>Actinomycetes</taxon>
        <taxon>Kitasatosporales</taxon>
        <taxon>Streptomycetaceae</taxon>
        <taxon>Streptomyces</taxon>
    </lineage>
</organism>
<dbReference type="EMBL" id="JAVREQ010000001">
    <property type="protein sequence ID" value="MDT0377558.1"/>
    <property type="molecule type" value="Genomic_DNA"/>
</dbReference>